<sequence>MCKGGWPVVGKCPDEAGVFDAFLESLYEGVVRAALDLHDGLVKPRNVAANESASCLKQSIDPGASLRYHCRAAPAGQPFRPVPSRIAGPRAGRAVVGGDLCDNRDSPSVCPRSVLGLYTGRSLVFPGDRKWKSRSFARLRPIPGHGRGYPSRQPTARLLPSGWPECDGFSNAPYMGLRFHLAAAVRGPPDWNDYSFGRPGTKGSLVG</sequence>
<keyword evidence="2" id="KW-1185">Reference proteome</keyword>
<dbReference type="Proteomes" id="UP001187192">
    <property type="component" value="Unassembled WGS sequence"/>
</dbReference>
<evidence type="ECO:0000313" key="1">
    <source>
        <dbReference type="EMBL" id="GMN50982.1"/>
    </source>
</evidence>
<comment type="caution">
    <text evidence="1">The sequence shown here is derived from an EMBL/GenBank/DDBJ whole genome shotgun (WGS) entry which is preliminary data.</text>
</comment>
<protein>
    <submittedName>
        <fullName evidence="1">Uncharacterized protein</fullName>
    </submittedName>
</protein>
<dbReference type="AlphaFoldDB" id="A0AA88DDF0"/>
<reference evidence="1" key="1">
    <citation type="submission" date="2023-07" db="EMBL/GenBank/DDBJ databases">
        <title>draft genome sequence of fig (Ficus carica).</title>
        <authorList>
            <person name="Takahashi T."/>
            <person name="Nishimura K."/>
        </authorList>
    </citation>
    <scope>NUCLEOTIDE SEQUENCE</scope>
</reference>
<name>A0AA88DDF0_FICCA</name>
<accession>A0AA88DDF0</accession>
<dbReference type="EMBL" id="BTGU01000035">
    <property type="protein sequence ID" value="GMN50982.1"/>
    <property type="molecule type" value="Genomic_DNA"/>
</dbReference>
<organism evidence="1 2">
    <name type="scientific">Ficus carica</name>
    <name type="common">Common fig</name>
    <dbReference type="NCBI Taxonomy" id="3494"/>
    <lineage>
        <taxon>Eukaryota</taxon>
        <taxon>Viridiplantae</taxon>
        <taxon>Streptophyta</taxon>
        <taxon>Embryophyta</taxon>
        <taxon>Tracheophyta</taxon>
        <taxon>Spermatophyta</taxon>
        <taxon>Magnoliopsida</taxon>
        <taxon>eudicotyledons</taxon>
        <taxon>Gunneridae</taxon>
        <taxon>Pentapetalae</taxon>
        <taxon>rosids</taxon>
        <taxon>fabids</taxon>
        <taxon>Rosales</taxon>
        <taxon>Moraceae</taxon>
        <taxon>Ficeae</taxon>
        <taxon>Ficus</taxon>
    </lineage>
</organism>
<proteinExistence type="predicted"/>
<evidence type="ECO:0000313" key="2">
    <source>
        <dbReference type="Proteomes" id="UP001187192"/>
    </source>
</evidence>
<gene>
    <name evidence="1" type="ORF">TIFTF001_020126</name>
</gene>